<name>A0AAD7MHC9_9AGAR</name>
<feature type="region of interest" description="Disordered" evidence="1">
    <location>
        <begin position="235"/>
        <end position="263"/>
    </location>
</feature>
<accession>A0AAD7MHC9</accession>
<organism evidence="2 3">
    <name type="scientific">Mycena maculata</name>
    <dbReference type="NCBI Taxonomy" id="230809"/>
    <lineage>
        <taxon>Eukaryota</taxon>
        <taxon>Fungi</taxon>
        <taxon>Dikarya</taxon>
        <taxon>Basidiomycota</taxon>
        <taxon>Agaricomycotina</taxon>
        <taxon>Agaricomycetes</taxon>
        <taxon>Agaricomycetidae</taxon>
        <taxon>Agaricales</taxon>
        <taxon>Marasmiineae</taxon>
        <taxon>Mycenaceae</taxon>
        <taxon>Mycena</taxon>
    </lineage>
</organism>
<reference evidence="2" key="1">
    <citation type="submission" date="2023-03" db="EMBL/GenBank/DDBJ databases">
        <title>Massive genome expansion in bonnet fungi (Mycena s.s.) driven by repeated elements and novel gene families across ecological guilds.</title>
        <authorList>
            <consortium name="Lawrence Berkeley National Laboratory"/>
            <person name="Harder C.B."/>
            <person name="Miyauchi S."/>
            <person name="Viragh M."/>
            <person name="Kuo A."/>
            <person name="Thoen E."/>
            <person name="Andreopoulos B."/>
            <person name="Lu D."/>
            <person name="Skrede I."/>
            <person name="Drula E."/>
            <person name="Henrissat B."/>
            <person name="Morin E."/>
            <person name="Kohler A."/>
            <person name="Barry K."/>
            <person name="LaButti K."/>
            <person name="Morin E."/>
            <person name="Salamov A."/>
            <person name="Lipzen A."/>
            <person name="Mereny Z."/>
            <person name="Hegedus B."/>
            <person name="Baldrian P."/>
            <person name="Stursova M."/>
            <person name="Weitz H."/>
            <person name="Taylor A."/>
            <person name="Grigoriev I.V."/>
            <person name="Nagy L.G."/>
            <person name="Martin F."/>
            <person name="Kauserud H."/>
        </authorList>
    </citation>
    <scope>NUCLEOTIDE SEQUENCE</scope>
    <source>
        <strain evidence="2">CBHHK188m</strain>
    </source>
</reference>
<feature type="compositionally biased region" description="Basic and acidic residues" evidence="1">
    <location>
        <begin position="251"/>
        <end position="262"/>
    </location>
</feature>
<evidence type="ECO:0000313" key="2">
    <source>
        <dbReference type="EMBL" id="KAJ7717426.1"/>
    </source>
</evidence>
<dbReference type="Proteomes" id="UP001215280">
    <property type="component" value="Unassembled WGS sequence"/>
</dbReference>
<evidence type="ECO:0000313" key="3">
    <source>
        <dbReference type="Proteomes" id="UP001215280"/>
    </source>
</evidence>
<keyword evidence="3" id="KW-1185">Reference proteome</keyword>
<dbReference type="EMBL" id="JARJLG010000318">
    <property type="protein sequence ID" value="KAJ7717426.1"/>
    <property type="molecule type" value="Genomic_DNA"/>
</dbReference>
<dbReference type="AlphaFoldDB" id="A0AAD7MHC9"/>
<evidence type="ECO:0000256" key="1">
    <source>
        <dbReference type="SAM" id="MobiDB-lite"/>
    </source>
</evidence>
<proteinExistence type="predicted"/>
<comment type="caution">
    <text evidence="2">The sequence shown here is derived from an EMBL/GenBank/DDBJ whole genome shotgun (WGS) entry which is preliminary data.</text>
</comment>
<gene>
    <name evidence="2" type="ORF">DFH07DRAFT_973596</name>
</gene>
<sequence length="493" mass="55231">MPFRSPTQERKLCDNCVRRQEASVQAVANAVTEIDEAILDNLEKRLHPTLSWRLDQETNIPVCCEEDAWNSYSHPSSQGDDTCLPCSSFLTHVKSPLAGFSTVDSYLASQLYLKKNEEEPETRREYTEEKGVVFVPNEIAAPPGPSPEENNAEIEELRQVFLLTSIRGRSTINKFMHEDANTARIFDGLVAGLKLMKRAESEKRDLHKARLLILKSELGQIEDEADKMGQALEALEEKRRGQRRCPSRGRVPGDEPVHEERAPPASLPLTSLVLPPPSTLNRALIDPSLPLAELRKILKDAKAPGYEQPAVLFARWLQINPGCRMKGVPIGLDGVVDLRNVRGRNTVMSRVPPGPPGATSRAARVRYRACLLAVFRVLAIPGQYPRILREHNIQVAPDIDISCRFAQAYTEPPTEEDVVRLFASQGLTVKVAADAYPFCRRLIQDYAAQSALFDKDVLNNLLKLGDDALEKTDNRQEFLSREQDRLYPLKGLT</sequence>
<protein>
    <submittedName>
        <fullName evidence="2">Uncharacterized protein</fullName>
    </submittedName>
</protein>